<dbReference type="Proteomes" id="UP000051295">
    <property type="component" value="Unassembled WGS sequence"/>
</dbReference>
<dbReference type="GO" id="GO:0047617">
    <property type="term" value="F:fatty acyl-CoA hydrolase activity"/>
    <property type="evidence" value="ECO:0007669"/>
    <property type="project" value="TreeGrafter"/>
</dbReference>
<evidence type="ECO:0000313" key="2">
    <source>
        <dbReference type="Proteomes" id="UP000051295"/>
    </source>
</evidence>
<sequence>MTDPVPLMSSLHAVEADWIDYNQHMNMGYYTVLFDRTADEAYAEIGFGPDYRAASGCTTYAAEFHVRYLRELKLGDRVRASFRILDHDEKRFHSYQELMREDGTLVATGEGIALHVDQSGPKVVPMPDKVLSRLRRVAEAHKALPRPETAGRGMGLRRGAV</sequence>
<accession>A0A0T5NV60</accession>
<proteinExistence type="predicted"/>
<dbReference type="EMBL" id="LAXJ01000008">
    <property type="protein sequence ID" value="KRS12827.1"/>
    <property type="molecule type" value="Genomic_DNA"/>
</dbReference>
<organism evidence="1 2">
    <name type="scientific">Roseovarius atlanticus</name>
    <dbReference type="NCBI Taxonomy" id="1641875"/>
    <lineage>
        <taxon>Bacteria</taxon>
        <taxon>Pseudomonadati</taxon>
        <taxon>Pseudomonadota</taxon>
        <taxon>Alphaproteobacteria</taxon>
        <taxon>Rhodobacterales</taxon>
        <taxon>Roseobacteraceae</taxon>
        <taxon>Roseovarius</taxon>
    </lineage>
</organism>
<gene>
    <name evidence="1" type="ORF">XM53_09655</name>
</gene>
<keyword evidence="2" id="KW-1185">Reference proteome</keyword>
<dbReference type="AlphaFoldDB" id="A0A0T5NV60"/>
<dbReference type="STRING" id="1641875.XM53_09655"/>
<name>A0A0T5NV60_9RHOB</name>
<dbReference type="PATRIC" id="fig|1641875.4.peg.4343"/>
<evidence type="ECO:0000313" key="1">
    <source>
        <dbReference type="EMBL" id="KRS12827.1"/>
    </source>
</evidence>
<dbReference type="InterPro" id="IPR050563">
    <property type="entry name" value="4-hydroxybenzoyl-CoA_TE"/>
</dbReference>
<dbReference type="RefSeq" id="WP_057792728.1">
    <property type="nucleotide sequence ID" value="NZ_LAXJ01000008.1"/>
</dbReference>
<protein>
    <submittedName>
        <fullName evidence="1">Thioesterase</fullName>
    </submittedName>
</protein>
<dbReference type="PANTHER" id="PTHR31793:SF2">
    <property type="entry name" value="BLR1345 PROTEIN"/>
    <property type="match status" value="1"/>
</dbReference>
<comment type="caution">
    <text evidence="1">The sequence shown here is derived from an EMBL/GenBank/DDBJ whole genome shotgun (WGS) entry which is preliminary data.</text>
</comment>
<dbReference type="OrthoDB" id="9803287at2"/>
<dbReference type="Gene3D" id="3.10.129.10">
    <property type="entry name" value="Hotdog Thioesterase"/>
    <property type="match status" value="1"/>
</dbReference>
<dbReference type="CDD" id="cd00586">
    <property type="entry name" value="4HBT"/>
    <property type="match status" value="1"/>
</dbReference>
<dbReference type="PANTHER" id="PTHR31793">
    <property type="entry name" value="4-HYDROXYBENZOYL-COA THIOESTERASE FAMILY MEMBER"/>
    <property type="match status" value="1"/>
</dbReference>
<dbReference type="SUPFAM" id="SSF54637">
    <property type="entry name" value="Thioesterase/thiol ester dehydrase-isomerase"/>
    <property type="match status" value="1"/>
</dbReference>
<dbReference type="Pfam" id="PF13279">
    <property type="entry name" value="4HBT_2"/>
    <property type="match status" value="1"/>
</dbReference>
<dbReference type="InterPro" id="IPR029069">
    <property type="entry name" value="HotDog_dom_sf"/>
</dbReference>
<reference evidence="1 2" key="1">
    <citation type="submission" date="2015-04" db="EMBL/GenBank/DDBJ databases">
        <title>The draft genome sequence of Roseovarius sp.R12b.</title>
        <authorList>
            <person name="Li G."/>
            <person name="Lai Q."/>
            <person name="Shao Z."/>
            <person name="Yan P."/>
        </authorList>
    </citation>
    <scope>NUCLEOTIDE SEQUENCE [LARGE SCALE GENOMIC DNA]</scope>
    <source>
        <strain evidence="1 2">R12B</strain>
    </source>
</reference>